<evidence type="ECO:0000256" key="4">
    <source>
        <dbReference type="ARBA" id="ARBA00019665"/>
    </source>
</evidence>
<dbReference type="NCBIfam" id="TIGR02966">
    <property type="entry name" value="phoR_proteo"/>
    <property type="match status" value="1"/>
</dbReference>
<keyword evidence="7" id="KW-0597">Phosphoprotein</keyword>
<dbReference type="Pfam" id="PF02518">
    <property type="entry name" value="HATPase_c"/>
    <property type="match status" value="1"/>
</dbReference>
<evidence type="ECO:0000256" key="14">
    <source>
        <dbReference type="ARBA" id="ARBA00022989"/>
    </source>
</evidence>
<evidence type="ECO:0000313" key="19">
    <source>
        <dbReference type="EMBL" id="AZS50266.1"/>
    </source>
</evidence>
<dbReference type="EMBL" id="CP029822">
    <property type="protein sequence ID" value="AZS50266.1"/>
    <property type="molecule type" value="Genomic_DNA"/>
</dbReference>
<dbReference type="Gene3D" id="1.10.287.130">
    <property type="match status" value="1"/>
</dbReference>
<dbReference type="CDD" id="cd00082">
    <property type="entry name" value="HisKA"/>
    <property type="match status" value="1"/>
</dbReference>
<evidence type="ECO:0000256" key="7">
    <source>
        <dbReference type="ARBA" id="ARBA00022553"/>
    </source>
</evidence>
<evidence type="ECO:0000256" key="11">
    <source>
        <dbReference type="ARBA" id="ARBA00022741"/>
    </source>
</evidence>
<dbReference type="Proteomes" id="UP000273143">
    <property type="component" value="Chromosome"/>
</dbReference>
<evidence type="ECO:0000256" key="6">
    <source>
        <dbReference type="ARBA" id="ARBA00022475"/>
    </source>
</evidence>
<proteinExistence type="predicted"/>
<comment type="catalytic activity">
    <reaction evidence="1">
        <text>ATP + protein L-histidine = ADP + protein N-phospho-L-histidine.</text>
        <dbReference type="EC" id="2.7.13.3"/>
    </reaction>
</comment>
<dbReference type="InterPro" id="IPR003661">
    <property type="entry name" value="HisK_dim/P_dom"/>
</dbReference>
<dbReference type="KEGG" id="emo:DM558_05510"/>
<keyword evidence="12 19" id="KW-0418">Kinase</keyword>
<dbReference type="PRINTS" id="PR00344">
    <property type="entry name" value="BCTRLSENSOR"/>
</dbReference>
<keyword evidence="6" id="KW-1003">Cell membrane</keyword>
<evidence type="ECO:0000256" key="5">
    <source>
        <dbReference type="ARBA" id="ARBA00022448"/>
    </source>
</evidence>
<dbReference type="SMART" id="SM00091">
    <property type="entry name" value="PAS"/>
    <property type="match status" value="1"/>
</dbReference>
<organism evidence="19 20">
    <name type="scientific">Entomomonas moraniae</name>
    <dbReference type="NCBI Taxonomy" id="2213226"/>
    <lineage>
        <taxon>Bacteria</taxon>
        <taxon>Pseudomonadati</taxon>
        <taxon>Pseudomonadota</taxon>
        <taxon>Gammaproteobacteria</taxon>
        <taxon>Pseudomonadales</taxon>
        <taxon>Pseudomonadaceae</taxon>
        <taxon>Entomomonas</taxon>
    </lineage>
</organism>
<dbReference type="FunFam" id="1.10.287.130:FF:000001">
    <property type="entry name" value="Two-component sensor histidine kinase"/>
    <property type="match status" value="1"/>
</dbReference>
<evidence type="ECO:0000256" key="1">
    <source>
        <dbReference type="ARBA" id="ARBA00000085"/>
    </source>
</evidence>
<dbReference type="SUPFAM" id="SSF47384">
    <property type="entry name" value="Homodimeric domain of signal transducing histidine kinase"/>
    <property type="match status" value="1"/>
</dbReference>
<dbReference type="RefSeq" id="WP_127162495.1">
    <property type="nucleotide sequence ID" value="NZ_CP029822.1"/>
</dbReference>
<evidence type="ECO:0000256" key="2">
    <source>
        <dbReference type="ARBA" id="ARBA00004236"/>
    </source>
</evidence>
<evidence type="ECO:0000256" key="10">
    <source>
        <dbReference type="ARBA" id="ARBA00022692"/>
    </source>
</evidence>
<dbReference type="GO" id="GO:0005886">
    <property type="term" value="C:plasma membrane"/>
    <property type="evidence" value="ECO:0007669"/>
    <property type="project" value="UniProtKB-SubCell"/>
</dbReference>
<evidence type="ECO:0000256" key="16">
    <source>
        <dbReference type="ARBA" id="ARBA00023136"/>
    </source>
</evidence>
<keyword evidence="11" id="KW-0547">Nucleotide-binding</keyword>
<dbReference type="InterPro" id="IPR036097">
    <property type="entry name" value="HisK_dim/P_sf"/>
</dbReference>
<dbReference type="SUPFAM" id="SSF55785">
    <property type="entry name" value="PYP-like sensor domain (PAS domain)"/>
    <property type="match status" value="1"/>
</dbReference>
<reference evidence="20" key="1">
    <citation type="submission" date="2018-06" db="EMBL/GenBank/DDBJ databases">
        <title>Complete genome of Pseudomonas insecticola strain QZS01.</title>
        <authorList>
            <person name="Wang J."/>
            <person name="Su Q."/>
        </authorList>
    </citation>
    <scope>NUCLEOTIDE SEQUENCE [LARGE SCALE GENOMIC DNA]</scope>
    <source>
        <strain evidence="20">QZS01</strain>
    </source>
</reference>
<evidence type="ECO:0000256" key="3">
    <source>
        <dbReference type="ARBA" id="ARBA00012438"/>
    </source>
</evidence>
<comment type="subcellular location">
    <subcellularLocation>
        <location evidence="2">Cell membrane</location>
    </subcellularLocation>
</comment>
<dbReference type="CDD" id="cd00130">
    <property type="entry name" value="PAS"/>
    <property type="match status" value="1"/>
</dbReference>
<dbReference type="SMART" id="SM00388">
    <property type="entry name" value="HisKA"/>
    <property type="match status" value="1"/>
</dbReference>
<accession>A0A3Q9JL75</accession>
<gene>
    <name evidence="19" type="primary">phoR</name>
    <name evidence="19" type="ORF">DM558_05510</name>
</gene>
<evidence type="ECO:0000313" key="20">
    <source>
        <dbReference type="Proteomes" id="UP000273143"/>
    </source>
</evidence>
<dbReference type="InterPro" id="IPR003594">
    <property type="entry name" value="HATPase_dom"/>
</dbReference>
<name>A0A3Q9JL75_9GAMM</name>
<dbReference type="GO" id="GO:0016036">
    <property type="term" value="P:cellular response to phosphate starvation"/>
    <property type="evidence" value="ECO:0007669"/>
    <property type="project" value="TreeGrafter"/>
</dbReference>
<evidence type="ECO:0000256" key="13">
    <source>
        <dbReference type="ARBA" id="ARBA00022840"/>
    </source>
</evidence>
<dbReference type="InterPro" id="IPR050351">
    <property type="entry name" value="BphY/WalK/GraS-like"/>
</dbReference>
<dbReference type="PANTHER" id="PTHR45453:SF1">
    <property type="entry name" value="PHOSPHATE REGULON SENSOR PROTEIN PHOR"/>
    <property type="match status" value="1"/>
</dbReference>
<dbReference type="SMART" id="SM00387">
    <property type="entry name" value="HATPase_c"/>
    <property type="match status" value="1"/>
</dbReference>
<dbReference type="InterPro" id="IPR036890">
    <property type="entry name" value="HATPase_C_sf"/>
</dbReference>
<dbReference type="GO" id="GO:0005524">
    <property type="term" value="F:ATP binding"/>
    <property type="evidence" value="ECO:0007669"/>
    <property type="project" value="UniProtKB-KW"/>
</dbReference>
<evidence type="ECO:0000256" key="12">
    <source>
        <dbReference type="ARBA" id="ARBA00022777"/>
    </source>
</evidence>
<keyword evidence="13" id="KW-0067">ATP-binding</keyword>
<dbReference type="Pfam" id="PF00512">
    <property type="entry name" value="HisKA"/>
    <property type="match status" value="1"/>
</dbReference>
<dbReference type="Pfam" id="PF13188">
    <property type="entry name" value="PAS_8"/>
    <property type="match status" value="1"/>
</dbReference>
<keyword evidence="14" id="KW-1133">Transmembrane helix</keyword>
<comment type="function">
    <text evidence="17">Member of the two-component regulatory system PhoR/PhoB involved in the phosphate regulon genes expression. PhoR may function as a membrane-associated protein kinase that phosphorylates PhoB in response to environmental signals.</text>
</comment>
<evidence type="ECO:0000256" key="15">
    <source>
        <dbReference type="ARBA" id="ARBA00023012"/>
    </source>
</evidence>
<evidence type="ECO:0000256" key="17">
    <source>
        <dbReference type="ARBA" id="ARBA00025207"/>
    </source>
</evidence>
<dbReference type="FunFam" id="3.30.565.10:FF:000006">
    <property type="entry name" value="Sensor histidine kinase WalK"/>
    <property type="match status" value="1"/>
</dbReference>
<dbReference type="InterPro" id="IPR005467">
    <property type="entry name" value="His_kinase_dom"/>
</dbReference>
<dbReference type="Gene3D" id="3.30.450.20">
    <property type="entry name" value="PAS domain"/>
    <property type="match status" value="1"/>
</dbReference>
<evidence type="ECO:0000256" key="8">
    <source>
        <dbReference type="ARBA" id="ARBA00022592"/>
    </source>
</evidence>
<evidence type="ECO:0000259" key="18">
    <source>
        <dbReference type="PROSITE" id="PS50109"/>
    </source>
</evidence>
<dbReference type="GO" id="GO:0004721">
    <property type="term" value="F:phosphoprotein phosphatase activity"/>
    <property type="evidence" value="ECO:0007669"/>
    <property type="project" value="TreeGrafter"/>
</dbReference>
<dbReference type="PANTHER" id="PTHR45453">
    <property type="entry name" value="PHOSPHATE REGULON SENSOR PROTEIN PHOR"/>
    <property type="match status" value="1"/>
</dbReference>
<keyword evidence="20" id="KW-1185">Reference proteome</keyword>
<dbReference type="InterPro" id="IPR000014">
    <property type="entry name" value="PAS"/>
</dbReference>
<dbReference type="GO" id="GO:0000155">
    <property type="term" value="F:phosphorelay sensor kinase activity"/>
    <property type="evidence" value="ECO:0007669"/>
    <property type="project" value="InterPro"/>
</dbReference>
<keyword evidence="9" id="KW-0808">Transferase</keyword>
<keyword evidence="16" id="KW-0472">Membrane</keyword>
<keyword evidence="15" id="KW-0902">Two-component regulatory system</keyword>
<dbReference type="SUPFAM" id="SSF55874">
    <property type="entry name" value="ATPase domain of HSP90 chaperone/DNA topoisomerase II/histidine kinase"/>
    <property type="match status" value="1"/>
</dbReference>
<feature type="domain" description="Histidine kinase" evidence="18">
    <location>
        <begin position="188"/>
        <end position="403"/>
    </location>
</feature>
<sequence>MIYSLIIVICLVVFIFAGAFFAKKQYEQLILWLRRDATREEKPHLTGRWKEITDYVERLLKQRNQENQHTIDQLNKLLGAIQVSPNGVLLLDKDHKIEWCNDTAAKLFHLDRELDKQQYITNLIRMPEFVDYIESQQYQQPLKLTQGIDEKKLMLQLHPYDEGRLLLLVNDITQIERIEKMRRNFVADVSHEIRTPLAVLNGFIETMQNLPLSEEERSRYLDLMYQQGRRMQSLVSDLLTLARLEDSTPPPMDQWIASDAILDHTKNTVQELSAGHHTITIHADAKALIAGNESELISAVANIAVNAVRYTKEGGCIEISFLLVDGEGVFRVKDTGQGIPAQHIKNLTQRFYRIDKSRSRETGGTGLGLSIVKHVLSRHGGHLDIESVEGKGSIFSLLFPSQRIKNIN</sequence>
<protein>
    <recommendedName>
        <fullName evidence="4">Phosphate regulon sensor protein PhoR</fullName>
        <ecNumber evidence="3">2.7.13.3</ecNumber>
    </recommendedName>
</protein>
<keyword evidence="5" id="KW-0813">Transport</keyword>
<evidence type="ECO:0000256" key="9">
    <source>
        <dbReference type="ARBA" id="ARBA00022679"/>
    </source>
</evidence>
<dbReference type="GO" id="GO:0006817">
    <property type="term" value="P:phosphate ion transport"/>
    <property type="evidence" value="ECO:0007669"/>
    <property type="project" value="UniProtKB-KW"/>
</dbReference>
<keyword evidence="10" id="KW-0812">Transmembrane</keyword>
<keyword evidence="8" id="KW-0592">Phosphate transport</keyword>
<dbReference type="PROSITE" id="PS50109">
    <property type="entry name" value="HIS_KIN"/>
    <property type="match status" value="1"/>
</dbReference>
<dbReference type="AlphaFoldDB" id="A0A3Q9JL75"/>
<dbReference type="InterPro" id="IPR004358">
    <property type="entry name" value="Sig_transdc_His_kin-like_C"/>
</dbReference>
<dbReference type="EC" id="2.7.13.3" evidence="3"/>
<dbReference type="InterPro" id="IPR035965">
    <property type="entry name" value="PAS-like_dom_sf"/>
</dbReference>
<dbReference type="Gene3D" id="3.30.565.10">
    <property type="entry name" value="Histidine kinase-like ATPase, C-terminal domain"/>
    <property type="match status" value="1"/>
</dbReference>
<dbReference type="InterPro" id="IPR014310">
    <property type="entry name" value="Sig_transdc_His_kinase_PhoR"/>
</dbReference>